<keyword evidence="2" id="KW-0812">Transmembrane</keyword>
<keyword evidence="4" id="KW-1185">Reference proteome</keyword>
<comment type="caution">
    <text evidence="3">The sequence shown here is derived from an EMBL/GenBank/DDBJ whole genome shotgun (WGS) entry which is preliminary data.</text>
</comment>
<proteinExistence type="predicted"/>
<gene>
    <name evidence="3" type="ORF">H5410_013347</name>
</gene>
<evidence type="ECO:0000256" key="1">
    <source>
        <dbReference type="SAM" id="MobiDB-lite"/>
    </source>
</evidence>
<evidence type="ECO:0000313" key="3">
    <source>
        <dbReference type="EMBL" id="KAG5628129.1"/>
    </source>
</evidence>
<name>A0A9J6AUW0_SOLCO</name>
<feature type="transmembrane region" description="Helical" evidence="2">
    <location>
        <begin position="178"/>
        <end position="201"/>
    </location>
</feature>
<dbReference type="EMBL" id="JACXVP010000002">
    <property type="protein sequence ID" value="KAG5628129.1"/>
    <property type="molecule type" value="Genomic_DNA"/>
</dbReference>
<dbReference type="AlphaFoldDB" id="A0A9J6AUW0"/>
<feature type="region of interest" description="Disordered" evidence="1">
    <location>
        <begin position="54"/>
        <end position="74"/>
    </location>
</feature>
<evidence type="ECO:0000256" key="2">
    <source>
        <dbReference type="SAM" id="Phobius"/>
    </source>
</evidence>
<keyword evidence="2" id="KW-0472">Membrane</keyword>
<feature type="compositionally biased region" description="Basic and acidic residues" evidence="1">
    <location>
        <begin position="58"/>
        <end position="74"/>
    </location>
</feature>
<accession>A0A9J6AUW0</accession>
<evidence type="ECO:0000313" key="4">
    <source>
        <dbReference type="Proteomes" id="UP000824120"/>
    </source>
</evidence>
<feature type="region of interest" description="Disordered" evidence="1">
    <location>
        <begin position="206"/>
        <end position="226"/>
    </location>
</feature>
<sequence>MERVIHTKHQEHQLILEECFGVAKNTHPVMGVVSSDGLMQIIQHAKNNTTLRIHQRVQGKEDKQDIEDKKGKEGKEDKDHTLVLFDNEMDCICFRNLNSNFIQTQIHTEKQSLPNNNLTQIHIALVGIQPDAKAIASLTPLDKAFIGLLALIKPALGPLFQTSYYLSHHYLFSYFFPGLPGMAVISGGSMAGLSLFGHIFISTTSSFSTGSPSSSLMSLPGSEQSK</sequence>
<protein>
    <submittedName>
        <fullName evidence="3">Uncharacterized protein</fullName>
    </submittedName>
</protein>
<organism evidence="3 4">
    <name type="scientific">Solanum commersonii</name>
    <name type="common">Commerson's wild potato</name>
    <name type="synonym">Commerson's nightshade</name>
    <dbReference type="NCBI Taxonomy" id="4109"/>
    <lineage>
        <taxon>Eukaryota</taxon>
        <taxon>Viridiplantae</taxon>
        <taxon>Streptophyta</taxon>
        <taxon>Embryophyta</taxon>
        <taxon>Tracheophyta</taxon>
        <taxon>Spermatophyta</taxon>
        <taxon>Magnoliopsida</taxon>
        <taxon>eudicotyledons</taxon>
        <taxon>Gunneridae</taxon>
        <taxon>Pentapetalae</taxon>
        <taxon>asterids</taxon>
        <taxon>lamiids</taxon>
        <taxon>Solanales</taxon>
        <taxon>Solanaceae</taxon>
        <taxon>Solanoideae</taxon>
        <taxon>Solaneae</taxon>
        <taxon>Solanum</taxon>
    </lineage>
</organism>
<feature type="transmembrane region" description="Helical" evidence="2">
    <location>
        <begin position="145"/>
        <end position="166"/>
    </location>
</feature>
<dbReference type="Proteomes" id="UP000824120">
    <property type="component" value="Chromosome 2"/>
</dbReference>
<keyword evidence="2" id="KW-1133">Transmembrane helix</keyword>
<reference evidence="3 4" key="1">
    <citation type="submission" date="2020-09" db="EMBL/GenBank/DDBJ databases">
        <title>De no assembly of potato wild relative species, Solanum commersonii.</title>
        <authorList>
            <person name="Cho K."/>
        </authorList>
    </citation>
    <scope>NUCLEOTIDE SEQUENCE [LARGE SCALE GENOMIC DNA]</scope>
    <source>
        <strain evidence="3">LZ3.2</strain>
        <tissue evidence="3">Leaf</tissue>
    </source>
</reference>